<name>E3GMB8_9FIRM</name>
<dbReference type="HOGENOM" id="CLU_3216396_0_0_9"/>
<dbReference type="EMBL" id="CP002273">
    <property type="protein sequence ID" value="ADO36858.1"/>
    <property type="molecule type" value="Genomic_DNA"/>
</dbReference>
<accession>E3GMB8</accession>
<keyword evidence="2" id="KW-1185">Reference proteome</keyword>
<dbReference type="KEGG" id="elm:ELI_1875"/>
<gene>
    <name evidence="1" type="ordered locus">ELI_1875</name>
</gene>
<evidence type="ECO:0000313" key="1">
    <source>
        <dbReference type="EMBL" id="ADO36858.1"/>
    </source>
</evidence>
<reference evidence="1 2" key="2">
    <citation type="journal article" date="2011" name="J. Bacteriol.">
        <title>Complete genome sequence of a carbon monoxide-utilizing acetogen, Eubacterium limosum KIST612.</title>
        <authorList>
            <person name="Roh H."/>
            <person name="Ko H.J."/>
            <person name="Kim D."/>
            <person name="Choi D.G."/>
            <person name="Park S."/>
            <person name="Kim S."/>
            <person name="Chang I.S."/>
            <person name="Choi I.G."/>
        </authorList>
    </citation>
    <scope>NUCLEOTIDE SEQUENCE [LARGE SCALE GENOMIC DNA]</scope>
    <source>
        <strain evidence="1 2">KIST612</strain>
    </source>
</reference>
<protein>
    <submittedName>
        <fullName evidence="1">Uncharacterized protein</fullName>
    </submittedName>
</protein>
<dbReference type="AlphaFoldDB" id="E3GMB8"/>
<reference key="1">
    <citation type="submission" date="2010-09" db="EMBL/GenBank/DDBJ databases">
        <authorList>
            <person name="Roh H."/>
            <person name="Ko H.-J."/>
            <person name="Kim D."/>
            <person name="Choi D.G."/>
            <person name="Park S."/>
            <person name="Kim S."/>
            <person name="Kim K.H."/>
            <person name="Chang I.S."/>
            <person name="Choi I.-G."/>
        </authorList>
    </citation>
    <scope>NUCLEOTIDE SEQUENCE</scope>
    <source>
        <strain>KIST612</strain>
    </source>
</reference>
<proteinExistence type="predicted"/>
<dbReference type="Proteomes" id="UP000006873">
    <property type="component" value="Chromosome"/>
</dbReference>
<evidence type="ECO:0000313" key="2">
    <source>
        <dbReference type="Proteomes" id="UP000006873"/>
    </source>
</evidence>
<organism evidence="1 2">
    <name type="scientific">Eubacterium callanderi</name>
    <dbReference type="NCBI Taxonomy" id="53442"/>
    <lineage>
        <taxon>Bacteria</taxon>
        <taxon>Bacillati</taxon>
        <taxon>Bacillota</taxon>
        <taxon>Clostridia</taxon>
        <taxon>Eubacteriales</taxon>
        <taxon>Eubacteriaceae</taxon>
        <taxon>Eubacterium</taxon>
    </lineage>
</organism>
<sequence length="44" mass="5152">MIGRSQRWYDVVLHKNLLDNLLITAYQISFYFSGVNFSGKSLKK</sequence>